<gene>
    <name evidence="1" type="ORF">CS063_00410</name>
</gene>
<evidence type="ECO:0000313" key="1">
    <source>
        <dbReference type="EMBL" id="PHV71972.1"/>
    </source>
</evidence>
<sequence>MGNYDVYLYGMILKTHSFLLKDNFPEADTYGEFTEHYVLPGGETGTCATVLASLGCSIKMDGNYMGTDVYPLIQSFYKDKKVDLSALFFEEGYEGLQDYCFIDHTTRTPFGQFVGYFSDVIKRWNMPKEEDIKRAQIVGLDPFFQEASERVAILCHSLGKSYVTIDCPYDSTLHRYASINVLSNEFIHNTYPQADRLSLFEHYLEKSPALTIFTQGAKEILYGRKGETPKTFQPYQVPVISTLGAGDTFKAGCIYGLLKGMKDEELVSFASATAAIACTTFPLPLHPPTLKAIEDLQKTRLSIY</sequence>
<protein>
    <submittedName>
        <fullName evidence="1">Carbohydrate kinase</fullName>
    </submittedName>
</protein>
<dbReference type="Proteomes" id="UP000224460">
    <property type="component" value="Unassembled WGS sequence"/>
</dbReference>
<organism evidence="1 2">
    <name type="scientific">Sporanaerobium hydrogeniformans</name>
    <dbReference type="NCBI Taxonomy" id="3072179"/>
    <lineage>
        <taxon>Bacteria</taxon>
        <taxon>Bacillati</taxon>
        <taxon>Bacillota</taxon>
        <taxon>Clostridia</taxon>
        <taxon>Lachnospirales</taxon>
        <taxon>Lachnospiraceae</taxon>
        <taxon>Sporanaerobium</taxon>
    </lineage>
</organism>
<comment type="caution">
    <text evidence="1">The sequence shown here is derived from an EMBL/GenBank/DDBJ whole genome shotgun (WGS) entry which is preliminary data.</text>
</comment>
<proteinExistence type="predicted"/>
<keyword evidence="1" id="KW-0808">Transferase</keyword>
<evidence type="ECO:0000313" key="2">
    <source>
        <dbReference type="Proteomes" id="UP000224460"/>
    </source>
</evidence>
<reference evidence="1" key="1">
    <citation type="submission" date="2017-10" db="EMBL/GenBank/DDBJ databases">
        <title>Genome sequence of cellulolytic Lachnospiraceae bacterium XHS1971 isolated from hotspring sediment.</title>
        <authorList>
            <person name="Vasudevan G."/>
            <person name="Joshi A.J."/>
            <person name="Hivarkar S."/>
            <person name="Lanjekar V.B."/>
            <person name="Dhakephalkar P.K."/>
            <person name="Dagar S."/>
        </authorList>
    </citation>
    <scope>NUCLEOTIDE SEQUENCE</scope>
    <source>
        <strain evidence="1">XHS1971</strain>
    </source>
</reference>
<keyword evidence="2" id="KW-1185">Reference proteome</keyword>
<name>A0AC61DIN0_9FIRM</name>
<accession>A0AC61DIN0</accession>
<keyword evidence="1" id="KW-0418">Kinase</keyword>
<dbReference type="EMBL" id="PEDL01000001">
    <property type="protein sequence ID" value="PHV71972.1"/>
    <property type="molecule type" value="Genomic_DNA"/>
</dbReference>